<evidence type="ECO:0000313" key="2">
    <source>
        <dbReference type="EMBL" id="PRW62919.1"/>
    </source>
</evidence>
<organism evidence="2 3">
    <name type="scientific">Actinopolyspora mortivallis</name>
    <dbReference type="NCBI Taxonomy" id="33906"/>
    <lineage>
        <taxon>Bacteria</taxon>
        <taxon>Bacillati</taxon>
        <taxon>Actinomycetota</taxon>
        <taxon>Actinomycetes</taxon>
        <taxon>Actinopolysporales</taxon>
        <taxon>Actinopolysporaceae</taxon>
        <taxon>Actinopolyspora</taxon>
    </lineage>
</organism>
<comment type="caution">
    <text evidence="2">The sequence shown here is derived from an EMBL/GenBank/DDBJ whole genome shotgun (WGS) entry which is preliminary data.</text>
</comment>
<evidence type="ECO:0000256" key="1">
    <source>
        <dbReference type="SAM" id="MobiDB-lite"/>
    </source>
</evidence>
<sequence>MTITAVWPIDSPDDPNDGDGLTLTEPEEVDGLVSRLAEPVAGAATVWHERREPVEEGSEMLDHDVCVLVREGYGYLSYIDVEHDLAVPVGEPESPAVSESDVAFPAGSGLRPEALTEALREFLTTGRRPSSLEWVAVEE</sequence>
<feature type="region of interest" description="Disordered" evidence="1">
    <location>
        <begin position="1"/>
        <end position="24"/>
    </location>
</feature>
<name>A0A2T0GUY0_ACTMO</name>
<reference evidence="2 3" key="1">
    <citation type="submission" date="2018-03" db="EMBL/GenBank/DDBJ databases">
        <title>Actinopolyspora mortivallis from Sahara, screening for active biomolecules.</title>
        <authorList>
            <person name="Selama O."/>
            <person name="Wellington E.M.H."/>
            <person name="Hacene H."/>
        </authorList>
    </citation>
    <scope>NUCLEOTIDE SEQUENCE [LARGE SCALE GENOMIC DNA]</scope>
    <source>
        <strain evidence="2 3">M5A</strain>
    </source>
</reference>
<dbReference type="Pfam" id="PF14430">
    <property type="entry name" value="Imm1"/>
    <property type="match status" value="1"/>
</dbReference>
<dbReference type="InterPro" id="IPR025680">
    <property type="entry name" value="DddI"/>
</dbReference>
<dbReference type="InParanoid" id="A0A2T0GUY0"/>
<gene>
    <name evidence="2" type="ORF">CEP50_13135</name>
</gene>
<keyword evidence="3" id="KW-1185">Reference proteome</keyword>
<feature type="region of interest" description="Disordered" evidence="1">
    <location>
        <begin position="90"/>
        <end position="109"/>
    </location>
</feature>
<dbReference type="Proteomes" id="UP000239352">
    <property type="component" value="Unassembled WGS sequence"/>
</dbReference>
<dbReference type="EMBL" id="PVSR01000023">
    <property type="protein sequence ID" value="PRW62919.1"/>
    <property type="molecule type" value="Genomic_DNA"/>
</dbReference>
<proteinExistence type="predicted"/>
<evidence type="ECO:0008006" key="4">
    <source>
        <dbReference type="Google" id="ProtNLM"/>
    </source>
</evidence>
<protein>
    <recommendedName>
        <fullName evidence="4">Immunity protein Imm1</fullName>
    </recommendedName>
</protein>
<dbReference type="STRING" id="1050202.GCA_000384035_00812"/>
<accession>A0A2T0GUY0</accession>
<dbReference type="AlphaFoldDB" id="A0A2T0GUY0"/>
<evidence type="ECO:0000313" key="3">
    <source>
        <dbReference type="Proteomes" id="UP000239352"/>
    </source>
</evidence>